<dbReference type="EMBL" id="SRLO01000315">
    <property type="protein sequence ID" value="TNN61429.1"/>
    <property type="molecule type" value="Genomic_DNA"/>
</dbReference>
<accession>A0A4Z2H6M0</accession>
<comment type="caution">
    <text evidence="1">The sequence shown here is derived from an EMBL/GenBank/DDBJ whole genome shotgun (WGS) entry which is preliminary data.</text>
</comment>
<proteinExistence type="predicted"/>
<dbReference type="AlphaFoldDB" id="A0A4Z2H6M0"/>
<dbReference type="Proteomes" id="UP000314294">
    <property type="component" value="Unassembled WGS sequence"/>
</dbReference>
<sequence>MFYRLQKNDRAALFTGASHKSQDVEENVDDVSVEVEGSKNVLLWTQRQLLVAQEKLSVHSQKLQRKQG</sequence>
<organism evidence="1 2">
    <name type="scientific">Liparis tanakae</name>
    <name type="common">Tanaka's snailfish</name>
    <dbReference type="NCBI Taxonomy" id="230148"/>
    <lineage>
        <taxon>Eukaryota</taxon>
        <taxon>Metazoa</taxon>
        <taxon>Chordata</taxon>
        <taxon>Craniata</taxon>
        <taxon>Vertebrata</taxon>
        <taxon>Euteleostomi</taxon>
        <taxon>Actinopterygii</taxon>
        <taxon>Neopterygii</taxon>
        <taxon>Teleostei</taxon>
        <taxon>Neoteleostei</taxon>
        <taxon>Acanthomorphata</taxon>
        <taxon>Eupercaria</taxon>
        <taxon>Perciformes</taxon>
        <taxon>Cottioidei</taxon>
        <taxon>Cottales</taxon>
        <taxon>Liparidae</taxon>
        <taxon>Liparis</taxon>
    </lineage>
</organism>
<gene>
    <name evidence="1" type="ORF">EYF80_028308</name>
</gene>
<reference evidence="1 2" key="1">
    <citation type="submission" date="2019-03" db="EMBL/GenBank/DDBJ databases">
        <title>First draft genome of Liparis tanakae, snailfish: a comprehensive survey of snailfish specific genes.</title>
        <authorList>
            <person name="Kim W."/>
            <person name="Song I."/>
            <person name="Jeong J.-H."/>
            <person name="Kim D."/>
            <person name="Kim S."/>
            <person name="Ryu S."/>
            <person name="Song J.Y."/>
            <person name="Lee S.K."/>
        </authorList>
    </citation>
    <scope>NUCLEOTIDE SEQUENCE [LARGE SCALE GENOMIC DNA]</scope>
    <source>
        <tissue evidence="1">Muscle</tissue>
    </source>
</reference>
<protein>
    <submittedName>
        <fullName evidence="1">Uncharacterized protein</fullName>
    </submittedName>
</protein>
<evidence type="ECO:0000313" key="1">
    <source>
        <dbReference type="EMBL" id="TNN61429.1"/>
    </source>
</evidence>
<name>A0A4Z2H6M0_9TELE</name>
<evidence type="ECO:0000313" key="2">
    <source>
        <dbReference type="Proteomes" id="UP000314294"/>
    </source>
</evidence>
<keyword evidence="2" id="KW-1185">Reference proteome</keyword>